<gene>
    <name evidence="1" type="ORF">COT77_02040</name>
</gene>
<dbReference type="Proteomes" id="UP000228596">
    <property type="component" value="Unassembled WGS sequence"/>
</dbReference>
<dbReference type="AlphaFoldDB" id="A0A2M6WWZ9"/>
<accession>A0A2M6WWZ9</accession>
<evidence type="ECO:0000313" key="1">
    <source>
        <dbReference type="EMBL" id="PIT97325.1"/>
    </source>
</evidence>
<proteinExistence type="predicted"/>
<sequence>MSEQEDFTSDISYEDALNLLGEENMPVPKEDLEILRNYARDWHQNYYELYTRLAEQYGDSEVRARKLHHILSGSSQPISNWESLTNDTPGGEMGMFVQSIIDKYKPQEKTKPEKAA</sequence>
<dbReference type="EMBL" id="PEZV01000019">
    <property type="protein sequence ID" value="PIT97325.1"/>
    <property type="molecule type" value="Genomic_DNA"/>
</dbReference>
<organism evidence="1 2">
    <name type="scientific">Candidatus Berkelbacteria bacterium CG10_big_fil_rev_8_21_14_0_10_41_12</name>
    <dbReference type="NCBI Taxonomy" id="1974513"/>
    <lineage>
        <taxon>Bacteria</taxon>
        <taxon>Candidatus Berkelbacteria</taxon>
    </lineage>
</organism>
<name>A0A2M6WWZ9_9BACT</name>
<evidence type="ECO:0000313" key="2">
    <source>
        <dbReference type="Proteomes" id="UP000228596"/>
    </source>
</evidence>
<comment type="caution">
    <text evidence="1">The sequence shown here is derived from an EMBL/GenBank/DDBJ whole genome shotgun (WGS) entry which is preliminary data.</text>
</comment>
<reference evidence="2" key="1">
    <citation type="submission" date="2017-09" db="EMBL/GenBank/DDBJ databases">
        <title>Depth-based differentiation of microbial function through sediment-hosted aquifers and enrichment of novel symbionts in the deep terrestrial subsurface.</title>
        <authorList>
            <person name="Probst A.J."/>
            <person name="Ladd B."/>
            <person name="Jarett J.K."/>
            <person name="Geller-Mcgrath D.E."/>
            <person name="Sieber C.M.K."/>
            <person name="Emerson J.B."/>
            <person name="Anantharaman K."/>
            <person name="Thomas B.C."/>
            <person name="Malmstrom R."/>
            <person name="Stieglmeier M."/>
            <person name="Klingl A."/>
            <person name="Woyke T."/>
            <person name="Ryan C.M."/>
            <person name="Banfield J.F."/>
        </authorList>
    </citation>
    <scope>NUCLEOTIDE SEQUENCE [LARGE SCALE GENOMIC DNA]</scope>
</reference>
<protein>
    <submittedName>
        <fullName evidence="1">Uncharacterized protein</fullName>
    </submittedName>
</protein>